<dbReference type="GO" id="GO:0004386">
    <property type="term" value="F:helicase activity"/>
    <property type="evidence" value="ECO:0007669"/>
    <property type="project" value="UniProtKB-UniRule"/>
</dbReference>
<dbReference type="Pfam" id="PF00580">
    <property type="entry name" value="UvrD-helicase"/>
    <property type="match status" value="2"/>
</dbReference>
<dbReference type="HOGENOM" id="CLU_224107_0_0_1"/>
<gene>
    <name evidence="8" type="ORF">SCHCODRAFT_114395</name>
</gene>
<dbReference type="Gene3D" id="3.40.50.300">
    <property type="entry name" value="P-loop containing nucleotide triphosphate hydrolases"/>
    <property type="match status" value="4"/>
</dbReference>
<evidence type="ECO:0000256" key="2">
    <source>
        <dbReference type="ARBA" id="ARBA00022801"/>
    </source>
</evidence>
<feature type="non-terminal residue" evidence="8">
    <location>
        <position position="3975"/>
    </location>
</feature>
<evidence type="ECO:0000256" key="5">
    <source>
        <dbReference type="PROSITE-ProRule" id="PRU00560"/>
    </source>
</evidence>
<keyword evidence="1 5" id="KW-0547">Nucleotide-binding</keyword>
<dbReference type="VEuPathDB" id="FungiDB:SCHCODRAFT_02521045"/>
<dbReference type="PANTHER" id="PTHR21529:SF4">
    <property type="entry name" value="TPR AND ANKYRIN REPEAT-CONTAINING PROTEIN 1"/>
    <property type="match status" value="1"/>
</dbReference>
<evidence type="ECO:0000256" key="3">
    <source>
        <dbReference type="ARBA" id="ARBA00022806"/>
    </source>
</evidence>
<proteinExistence type="predicted"/>
<feature type="region of interest" description="Disordered" evidence="6">
    <location>
        <begin position="221"/>
        <end position="257"/>
    </location>
</feature>
<dbReference type="SUPFAM" id="SSF52540">
    <property type="entry name" value="P-loop containing nucleoside triphosphate hydrolases"/>
    <property type="match status" value="2"/>
</dbReference>
<keyword evidence="3 5" id="KW-0347">Helicase</keyword>
<dbReference type="EMBL" id="GL377316">
    <property type="protein sequence ID" value="EFI91638.1"/>
    <property type="molecule type" value="Genomic_DNA"/>
</dbReference>
<keyword evidence="4 5" id="KW-0067">ATP-binding</keyword>
<feature type="binding site" evidence="5">
    <location>
        <begin position="494"/>
        <end position="501"/>
    </location>
    <ligand>
        <name>ATP</name>
        <dbReference type="ChEBI" id="CHEBI:30616"/>
    </ligand>
</feature>
<dbReference type="PANTHER" id="PTHR21529">
    <property type="entry name" value="MAMMARY TURMOR VIRUS RECEPTOR HOMOLOG 1, 2 MTVR1, 2"/>
    <property type="match status" value="1"/>
</dbReference>
<dbReference type="InterPro" id="IPR014016">
    <property type="entry name" value="UvrD-like_ATP-bd"/>
</dbReference>
<dbReference type="InParanoid" id="D8QKM9"/>
<feature type="binding site" evidence="5">
    <location>
        <begin position="2912"/>
        <end position="2919"/>
    </location>
    <ligand>
        <name>ATP</name>
        <dbReference type="ChEBI" id="CHEBI:30616"/>
    </ligand>
</feature>
<feature type="domain" description="UvrD-like helicase ATP-binding" evidence="7">
    <location>
        <begin position="2891"/>
        <end position="3257"/>
    </location>
</feature>
<evidence type="ECO:0000256" key="4">
    <source>
        <dbReference type="ARBA" id="ARBA00022840"/>
    </source>
</evidence>
<dbReference type="InterPro" id="IPR039904">
    <property type="entry name" value="TRANK1"/>
</dbReference>
<protein>
    <recommendedName>
        <fullName evidence="7">UvrD-like helicase ATP-binding domain-containing protein</fullName>
    </recommendedName>
</protein>
<evidence type="ECO:0000313" key="8">
    <source>
        <dbReference type="EMBL" id="EFI91638.1"/>
    </source>
</evidence>
<feature type="compositionally biased region" description="Polar residues" evidence="6">
    <location>
        <begin position="2653"/>
        <end position="2665"/>
    </location>
</feature>
<feature type="compositionally biased region" description="Basic residues" evidence="6">
    <location>
        <begin position="148"/>
        <end position="157"/>
    </location>
</feature>
<sequence>MAYVAALLQGDYEKAIGLIDCALLTCSAEQVASELLGATLQMNAVALVLGRTPSLRQILKAQFPETVAEYIQSIHADFVPKLAQYIHFELSDLLDDHSLTDADDLRLASGALHACTILAHGKFPEVDPEDIVDEEEEENDTFFKVKAKGKRQKKRTKSQISVPIDPKPFQDAGYSPPRTRAQAEALAKSMLREIKYLFSDYLEILQLPGTTDAIERALAGSCSSTQVPEATDDTDARASSTTDAAAGGGMQSVSANPASERDLRAMIEFDVPEELGDWNIFLSTRAYQDLRKARREDQNRYKIILKKIRHLSKGHFSDDNQKRLSKTSSKVPIYEAKMTGDTRLVYQVDCVADWQNPGMERQVISLYGVFTHAQMDDRLRRIFDAIGKEVGRKGKEYQQRCIYRQRPAVSGDNVFEPATFPLAEETPARDSDEEEIQLPPEDMERVHELLTLDNPDLQNVLKCLMADVDVAHVFRLSGKELEIVSHVGSCYVLGRSGTGKTTTMLFKILGLERSHRLNTHIIPERPRQLFVTQSHVLVEKVEEAYNKLAKTLDIETYSKDEVKALAMKKNETARDHLIRSDDKKDRGKSLPQRFSDLKDEHFPLFVNYDRLCQLFEGDAAKVATDIGSADESNLTSRIMRRSGRLVTYELFLTAYWPHFSQKLTKGLDPSLVFSEIMGVIKGSEEASLLPDRCLDRQTYEGLSVRRQSTFANRRNLIYDIFMQYTKEKALRNDYDAADRTYNILRILQEYGLQGKKIDYLYVDEVQDNLLIDALVLRYITGNPNGLFWAGDTAQTISVGSAFRFNDLKAYLHRLEEKQIRITQGREPRAFQLTTNYRSHGGIVDCAHSIISLIMEYWPDSIDMLARERGQVGGPKPVFLTGWSNDNVRYEQFLFTSSTGNAIEFGAKQCILVRHEEARQRLRKEVGDIGLIMTLYESKGLEFDDVLLFNFFHDSSVETSQWRVVLNAMDSEHRQEVPAPRFDENLHAGLKFLYVAITRGRKNVWIVDTSDRGEPMRMLLTAREQVENCSPENAPRLAVSSSPDEWKETAVELFKLERYMQAKMCYERAGSLVEAAISHAHYLRQQAALKPSVGHKNALAERQEAFAEAATAFTECALTAETAGQKERQEAYYRAAANAYLEASDEASAARAFIKAGDFAEGAQLYRKLGNFDETMRVVRTYRSQIDETLGEKLTNVSRLYYFQAKEFKKATTLFESVEDALEFLEDTPFDVEKASLLESAGRLQEAAELYLDDKPLHAVQLFLEDTSNSHSVERGWQCVQDGLWRELAYGANVDDAKAKPLVSAYLELSAKLISEQPNSARAQEFRMFHALCERKTLTLQALARFFLIDNNPAAAFRSLQGVFHPQFPNIREMREDELIEVLLLYRNYVRLLHDLAFDPAPCQKSSVRRIFGLYRAENGRACFIPAGTFLHEKILNFAPAGTQFTDDGVIVPTQPLTRMLSILLQNRLHTSLLDENHRCQHATVFRTVCLTFTLLGSCNSYRCTRVHPEPASLDAAWYNRQVHLHLLQISILDYDIKEFADDDRPRYQRFWIHKLYETLFPATAKLGAVISLRNKLVPEAQKYFQQVKYWCQDLLKAGAGAGSQVLPVTTVLRVAHLSFTFDRIDAPRYMSGTPAIEDLRRRGGPAYFYKGQYIVPQLLAAFEGHGLQFIDAGVVFFRQVLDAKISTDISALCDLCEYLTGCFVLGRSKWGFHDVTLPKSWILPLVDRFKNPKFNPSTTTLPIFVENLAVLLNLLYNGLERTRFLRFEGTELSDSNIIRGVFIARICRMLCALGYNISRWNDERRVREAVKNSIMKVFERPHAQNPIFEQYLRTRGWADLKRAYEESAKGQLMDELITLRLERTLSKTPIQVPGMPRHVPFKNASTIPAVIGHDFFISSELRADAPVFVPAALKVQTKALADSSVTEGDMGPLAPQTKDGNPEVSSSARQENELQRPPPTTAQKVVAYRLLCAYRRRRRRREAKRVRAAEVLQAGYRRLVALRSLADLDRTRQNFFSACVDQGREALFPSRASKRIYYGALPHVLTALDVVISHLESVKSKVKQEFAKQDHLRLEAMSERLTEVNKALRQAKSSAEKLRPRSSTYSSSQCVELLQEHTRRLITLAEGLPSGRRMAIEYDLEMAVASIVEYEERERKRKEEERRKQMEKPMLNTYDDLPDAAGLCLYFSMYDVITVLLTIRSYSASICSSKRLYRKVNSKNHAGCEHFVGLHILKPAEAESHMIVATPNICSLVGWAYMTIESGDILRVSKESKDQYKWTLVASFSRSLAAFALIPIANINLFAAFMADARTQDDMRNPLALTSAMTNECIKKKTCHFVRFLRISLTTSYRSDKPARHYARRVYSRWPGALQGVADGQWAAIAYTIAIASQSQYYDYACNSRAVPLRDIDLAHTAPTSLAHPNIEDTFMADPIPWQSGFSTAHKSTSNDGTGKDAGLIIAQLTADGIPFDGAAVMAIGGAPVLCHELVHSFPSTAESYADSSQAKLLPKLATYMYFSLSDILGEKWLSRIDDLRLATVACDAFRQLSDARFAGVGEEDDDVGEGEHDFDLGLNIKVKTQKQLQKTRASAAAAIDPEPFETIGHPVPRSHAQAQEVATNMLEDVKELLANYLDVIQLPQTLEKIAAALESANSQANDLEESSATSSHAMPAATPSALPDASAPDIAIELEHDLRATLDFDLPAELGDWHVYLSSHAHRDIRNAHREDKSRYNIIVAKIQQLSNGHFSNDNQKRLTQTGAKVPIYEAKLTRDSRLVNPELERQVIRLYGVYTHAQMDDRLRCIFDAIGAEVGRRGKEYQRRCVFRLPPANEGDNVFSPATFPLSDNVLQKEYEDVQLPPEDKARVHELIKLEKYFLFSQTVLKCIVADIDAAHVFHLTDKEREIVRHAGSCYVLGRSGTGKTTTMLYKMLGIERAQRLNTEGTSRTVRQLFVTQSHVLVEKVQEAYDKLAKSLHVEVSSKQDLMALKEKRPDARRDYLIKDDTMTVQNETSVQRFSDLTDQHFPLFLTYDKLCTLLEADVLPLEEDLVGEDSSNLTSRAMQRSGQLVTYRLFFTAYWPHFSQKLTKGLDPALVFSEIMGVIKGSEEASALPSHFLSREGYMNLSRRRQSTFASCRNVVYNIFVQYDKEKARRGDYDAADRTFNVLRILRGQGTAGGKIDYLYVDEVQDNLLIDARVLRYITRFANGLFWAGDTAQTISVGSAFRFDDLKAYLHRLEEKHNSVINRRPPPSFQLTTNYRSHAGIVDCAQTVIELITKYWPDSIDQLAREEGEVAGVKPVFLTGWSSDTLCYEQFLFTTSSGNAIEFGAKQCIIVRHEEARQRLRARVGNIGLIMTLYQSKGLEFDDVVLYDFFQDSLVTASQWRMVLNHMSPDYHPHIPAPRFEETLHAGVCSELKFLYVALTRARKNVWIVDTSERAEPMRLLLTSWNRIDNRTPANVPRLAVSSTEKEWEEEGIELFKSEHFDEARFCYERAGMHVEMAIAHAYYLHGCAALKPSDGSRSAILERRKAFLDAATAFIGCAETAGASGLPERQKAYYRVAANAYLDADDDANAARIFVEAGEFYKGAEIYRRLGNFDETVNIVRAHGPHIDATSKSRLLHVCRLYYFQAKEYRKACDLFGSLDEALQFLEETPFNVEKAALLESAGRFHEAAELQIIDNPVHAVDLFFMDPADDLAIKRGWDCILDGLWTELAFGANIEAVKGTPLVLSYLRRSEEFIRAHPESERAFEFRMFLALVKHDSDELKSLSRFFLGSKKAAPAFRCLQGVFQPQFPNIRDLPADALIDILSLFKEYVRLLHIMAFDFSPCDKTSICRVLGLRHAENGRSCVAPSGTFIYEQVRIFRPEGSQITDNGAAVPTSSLTRLLSVLLQSRLHAVLLDEEFRCRQASVFRTICLAHTLRGSCNSMMCTRVHPESSSLDPTWYNQQVQLHLLQISILDFDVKDYSDDFKRPNYQRHRV</sequence>
<organism evidence="9">
    <name type="scientific">Schizophyllum commune (strain H4-8 / FGSC 9210)</name>
    <name type="common">Split gill fungus</name>
    <dbReference type="NCBI Taxonomy" id="578458"/>
    <lineage>
        <taxon>Eukaryota</taxon>
        <taxon>Fungi</taxon>
        <taxon>Dikarya</taxon>
        <taxon>Basidiomycota</taxon>
        <taxon>Agaricomycotina</taxon>
        <taxon>Agaricomycetes</taxon>
        <taxon>Agaricomycetidae</taxon>
        <taxon>Agaricales</taxon>
        <taxon>Schizophyllaceae</taxon>
        <taxon>Schizophyllum</taxon>
    </lineage>
</organism>
<feature type="region of interest" description="Disordered" evidence="6">
    <location>
        <begin position="148"/>
        <end position="177"/>
    </location>
</feature>
<accession>D8QKM9</accession>
<dbReference type="GO" id="GO:0005524">
    <property type="term" value="F:ATP binding"/>
    <property type="evidence" value="ECO:0007669"/>
    <property type="project" value="UniProtKB-UniRule"/>
</dbReference>
<evidence type="ECO:0000259" key="7">
    <source>
        <dbReference type="PROSITE" id="PS51198"/>
    </source>
</evidence>
<feature type="region of interest" description="Disordered" evidence="6">
    <location>
        <begin position="1924"/>
        <end position="1959"/>
    </location>
</feature>
<dbReference type="PROSITE" id="PS51198">
    <property type="entry name" value="UVRD_HELICASE_ATP_BIND"/>
    <property type="match status" value="2"/>
</dbReference>
<evidence type="ECO:0000256" key="1">
    <source>
        <dbReference type="ARBA" id="ARBA00022741"/>
    </source>
</evidence>
<keyword evidence="9" id="KW-1185">Reference proteome</keyword>
<name>D8QKM9_SCHCM</name>
<dbReference type="eggNOG" id="ENOG502QQZC">
    <property type="taxonomic scope" value="Eukaryota"/>
</dbReference>
<feature type="region of interest" description="Disordered" evidence="6">
    <location>
        <begin position="2653"/>
        <end position="2677"/>
    </location>
</feature>
<dbReference type="Proteomes" id="UP000007431">
    <property type="component" value="Unassembled WGS sequence"/>
</dbReference>
<dbReference type="Pfam" id="PF13361">
    <property type="entry name" value="UvrD_C"/>
    <property type="match status" value="1"/>
</dbReference>
<dbReference type="OMA" id="FPEHLTK"/>
<reference evidence="8 9" key="1">
    <citation type="journal article" date="2010" name="Nat. Biotechnol.">
        <title>Genome sequence of the model mushroom Schizophyllum commune.</title>
        <authorList>
            <person name="Ohm R.A."/>
            <person name="de Jong J.F."/>
            <person name="Lugones L.G."/>
            <person name="Aerts A."/>
            <person name="Kothe E."/>
            <person name="Stajich J.E."/>
            <person name="de Vries R.P."/>
            <person name="Record E."/>
            <person name="Levasseur A."/>
            <person name="Baker S.E."/>
            <person name="Bartholomew K.A."/>
            <person name="Coutinho P.M."/>
            <person name="Erdmann S."/>
            <person name="Fowler T.J."/>
            <person name="Gathman A.C."/>
            <person name="Lombard V."/>
            <person name="Henrissat B."/>
            <person name="Knabe N."/>
            <person name="Kuees U."/>
            <person name="Lilly W.W."/>
            <person name="Lindquist E."/>
            <person name="Lucas S."/>
            <person name="Magnuson J.K."/>
            <person name="Piumi F."/>
            <person name="Raudaskoski M."/>
            <person name="Salamov A."/>
            <person name="Schmutz J."/>
            <person name="Schwarze F.W.M.R."/>
            <person name="vanKuyk P.A."/>
            <person name="Horton J.S."/>
            <person name="Grigoriev I.V."/>
            <person name="Woesten H.A.B."/>
        </authorList>
    </citation>
    <scope>NUCLEOTIDE SEQUENCE [LARGE SCALE GENOMIC DNA]</scope>
    <source>
        <strain evidence="9">H4-8 / FGSC 9210</strain>
    </source>
</reference>
<dbReference type="GO" id="GO:0016787">
    <property type="term" value="F:hydrolase activity"/>
    <property type="evidence" value="ECO:0007669"/>
    <property type="project" value="UniProtKB-UniRule"/>
</dbReference>
<evidence type="ECO:0000256" key="6">
    <source>
        <dbReference type="SAM" id="MobiDB-lite"/>
    </source>
</evidence>
<dbReference type="InterPro" id="IPR027417">
    <property type="entry name" value="P-loop_NTPase"/>
</dbReference>
<keyword evidence="2 5" id="KW-0378">Hydrolase</keyword>
<feature type="domain" description="UvrD-like helicase ATP-binding" evidence="7">
    <location>
        <begin position="473"/>
        <end position="839"/>
    </location>
</feature>
<evidence type="ECO:0000313" key="9">
    <source>
        <dbReference type="Proteomes" id="UP000007431"/>
    </source>
</evidence>
<dbReference type="InterPro" id="IPR014017">
    <property type="entry name" value="DNA_helicase_UvrD-like_C"/>
</dbReference>
<dbReference type="STRING" id="578458.D8QKM9"/>